<dbReference type="EMBL" id="FQWQ01000005">
    <property type="protein sequence ID" value="SHH88717.1"/>
    <property type="molecule type" value="Genomic_DNA"/>
</dbReference>
<gene>
    <name evidence="1" type="ORF">SAMN04488109_5835</name>
</gene>
<dbReference type="Pfam" id="PF18944">
    <property type="entry name" value="DUF5691"/>
    <property type="match status" value="1"/>
</dbReference>
<sequence>MKAWETIVNNAMLGTTKLPLRAADLPEAITEQVEVSDTPDAEEDFLRFGSLVYQYRQSGCVPLNLRSAVLSAAEAEVKPYCHAGATAVLRTILSEEHSALLKIWLAQCELTHKCAEPECVPALLDISVAKKELRSMILSVCGKRGEWLGRLNPQWNFSAPEADAQTVWQTGRAEERKDLLKSLRSQQPTAALELLQSSWDTEGANEKVSFLEILSTGLSESDLVWLESLKEKGTKVNNAIQDLIKRIPASQPVQSYMALLKEAVTMKTSKALLGMLAKTTVEVNEKITFPDPIFKSGIEKLSSDKNVSDTQYILIQLIASVPPSFWNDHLKETPEAIIKLFQKEKKTALYVPALALAAIKFRDIAWAQALVDHGDEEILESALVSLIGSLPAKERDRYALRFIKKRPQELINMLTDFDDEWSHELAKAVLAFTSQEVYAYNKPFYRAVVKNIPVEMLKELESFMPSEEQKKAYWRNQSHELSGVLTLKQQILQSFSS</sequence>
<dbReference type="AlphaFoldDB" id="A0A1M5WMI3"/>
<dbReference type="Proteomes" id="UP000184212">
    <property type="component" value="Unassembled WGS sequence"/>
</dbReference>
<reference evidence="1 2" key="1">
    <citation type="submission" date="2016-11" db="EMBL/GenBank/DDBJ databases">
        <authorList>
            <person name="Jaros S."/>
            <person name="Januszkiewicz K."/>
            <person name="Wedrychowicz H."/>
        </authorList>
    </citation>
    <scope>NUCLEOTIDE SEQUENCE [LARGE SCALE GENOMIC DNA]</scope>
    <source>
        <strain evidence="1 2">DSM 24574</strain>
    </source>
</reference>
<dbReference type="OrthoDB" id="262508at2"/>
<protein>
    <submittedName>
        <fullName evidence="1">Uncharacterized protein</fullName>
    </submittedName>
</protein>
<accession>A0A1M5WMI3</accession>
<evidence type="ECO:0000313" key="2">
    <source>
        <dbReference type="Proteomes" id="UP000184212"/>
    </source>
</evidence>
<organism evidence="1 2">
    <name type="scientific">Chryseolinea serpens</name>
    <dbReference type="NCBI Taxonomy" id="947013"/>
    <lineage>
        <taxon>Bacteria</taxon>
        <taxon>Pseudomonadati</taxon>
        <taxon>Bacteroidota</taxon>
        <taxon>Cytophagia</taxon>
        <taxon>Cytophagales</taxon>
        <taxon>Fulvivirgaceae</taxon>
        <taxon>Chryseolinea</taxon>
    </lineage>
</organism>
<evidence type="ECO:0000313" key="1">
    <source>
        <dbReference type="EMBL" id="SHH88717.1"/>
    </source>
</evidence>
<keyword evidence="2" id="KW-1185">Reference proteome</keyword>
<name>A0A1M5WMI3_9BACT</name>
<dbReference type="InterPro" id="IPR043746">
    <property type="entry name" value="DUF5691"/>
</dbReference>
<proteinExistence type="predicted"/>
<dbReference type="RefSeq" id="WP_073141740.1">
    <property type="nucleotide sequence ID" value="NZ_FQWQ01000005.1"/>
</dbReference>
<dbReference type="STRING" id="947013.SAMN04488109_5835"/>